<dbReference type="GO" id="GO:0004672">
    <property type="term" value="F:protein kinase activity"/>
    <property type="evidence" value="ECO:0007669"/>
    <property type="project" value="UniProtKB-ARBA"/>
</dbReference>
<evidence type="ECO:0000259" key="3">
    <source>
        <dbReference type="PROSITE" id="PS50894"/>
    </source>
</evidence>
<feature type="domain" description="HPt" evidence="3">
    <location>
        <begin position="19"/>
        <end position="112"/>
    </location>
</feature>
<feature type="modified residue" description="Phosphohistidine" evidence="2">
    <location>
        <position position="58"/>
    </location>
</feature>
<dbReference type="AlphaFoldDB" id="A0A0J8GZR6"/>
<evidence type="ECO:0000256" key="2">
    <source>
        <dbReference type="PROSITE-ProRule" id="PRU00110"/>
    </source>
</evidence>
<dbReference type="RefSeq" id="WP_048690201.1">
    <property type="nucleotide sequence ID" value="NZ_KQ130484.1"/>
</dbReference>
<dbReference type="GO" id="GO:0000160">
    <property type="term" value="P:phosphorelay signal transduction system"/>
    <property type="evidence" value="ECO:0007669"/>
    <property type="project" value="UniProtKB-KW"/>
</dbReference>
<dbReference type="Proteomes" id="UP000037600">
    <property type="component" value="Unassembled WGS sequence"/>
</dbReference>
<evidence type="ECO:0000256" key="1">
    <source>
        <dbReference type="ARBA" id="ARBA00023012"/>
    </source>
</evidence>
<name>A0A0J8GZR6_9ALTE</name>
<accession>A0A0J8GZR6</accession>
<sequence>MQNNKVFDESIMHSLIGEEPELISEYQLEFYKQSITTLKEIALLFNKKDFQALKESAHFLKTSAKAIGAMRCASTLQALEDTAREANKQESYRLIMQLKTDITDFKQILSKI</sequence>
<evidence type="ECO:0000313" key="5">
    <source>
        <dbReference type="Proteomes" id="UP000037600"/>
    </source>
</evidence>
<dbReference type="SUPFAM" id="SSF47226">
    <property type="entry name" value="Histidine-containing phosphotransfer domain, HPT domain"/>
    <property type="match status" value="1"/>
</dbReference>
<dbReference type="EMBL" id="LAZL01000005">
    <property type="protein sequence ID" value="KMT66238.1"/>
    <property type="molecule type" value="Genomic_DNA"/>
</dbReference>
<dbReference type="InterPro" id="IPR008207">
    <property type="entry name" value="Sig_transdc_His_kin_Hpt_dom"/>
</dbReference>
<dbReference type="Gene3D" id="1.20.120.160">
    <property type="entry name" value="HPT domain"/>
    <property type="match status" value="1"/>
</dbReference>
<comment type="caution">
    <text evidence="4">The sequence shown here is derived from an EMBL/GenBank/DDBJ whole genome shotgun (WGS) entry which is preliminary data.</text>
</comment>
<evidence type="ECO:0000313" key="4">
    <source>
        <dbReference type="EMBL" id="KMT66238.1"/>
    </source>
</evidence>
<keyword evidence="1" id="KW-0902">Two-component regulatory system</keyword>
<gene>
    <name evidence="4" type="ORF">XM47_04380</name>
</gene>
<keyword evidence="2" id="KW-0597">Phosphoprotein</keyword>
<reference evidence="4 5" key="1">
    <citation type="submission" date="2015-04" db="EMBL/GenBank/DDBJ databases">
        <title>Draft Genome Sequence of the Novel Agar-Digesting Marine Bacterium Q1.</title>
        <authorList>
            <person name="Li Y."/>
            <person name="Li D."/>
            <person name="Chen G."/>
            <person name="Du Z."/>
        </authorList>
    </citation>
    <scope>NUCLEOTIDE SEQUENCE [LARGE SCALE GENOMIC DNA]</scope>
    <source>
        <strain evidence="4 5">Q1</strain>
    </source>
</reference>
<protein>
    <recommendedName>
        <fullName evidence="3">HPt domain-containing protein</fullName>
    </recommendedName>
</protein>
<dbReference type="InterPro" id="IPR036641">
    <property type="entry name" value="HPT_dom_sf"/>
</dbReference>
<organism evidence="4 5">
    <name type="scientific">Catenovulum maritimum</name>
    <dbReference type="NCBI Taxonomy" id="1513271"/>
    <lineage>
        <taxon>Bacteria</taxon>
        <taxon>Pseudomonadati</taxon>
        <taxon>Pseudomonadota</taxon>
        <taxon>Gammaproteobacteria</taxon>
        <taxon>Alteromonadales</taxon>
        <taxon>Alteromonadaceae</taxon>
        <taxon>Catenovulum</taxon>
    </lineage>
</organism>
<keyword evidence="5" id="KW-1185">Reference proteome</keyword>
<proteinExistence type="predicted"/>
<dbReference type="Pfam" id="PF01627">
    <property type="entry name" value="Hpt"/>
    <property type="match status" value="1"/>
</dbReference>
<dbReference type="PROSITE" id="PS50894">
    <property type="entry name" value="HPT"/>
    <property type="match status" value="1"/>
</dbReference>